<evidence type="ECO:0000313" key="4">
    <source>
        <dbReference type="Proteomes" id="UP000734854"/>
    </source>
</evidence>
<feature type="chain" id="PRO_5035273013" evidence="2">
    <location>
        <begin position="35"/>
        <end position="110"/>
    </location>
</feature>
<dbReference type="Proteomes" id="UP000734854">
    <property type="component" value="Unassembled WGS sequence"/>
</dbReference>
<dbReference type="AlphaFoldDB" id="A0A8J5L5W2"/>
<accession>A0A8J5L5W2</accession>
<dbReference type="OrthoDB" id="1937859at2759"/>
<feature type="compositionally biased region" description="Basic and acidic residues" evidence="1">
    <location>
        <begin position="97"/>
        <end position="110"/>
    </location>
</feature>
<dbReference type="PANTHER" id="PTHR31903">
    <property type="entry name" value="F12F1.11-RELATED"/>
    <property type="match status" value="1"/>
</dbReference>
<comment type="caution">
    <text evidence="3">The sequence shown here is derived from an EMBL/GenBank/DDBJ whole genome shotgun (WGS) entry which is preliminary data.</text>
</comment>
<feature type="region of interest" description="Disordered" evidence="1">
    <location>
        <begin position="71"/>
        <end position="110"/>
    </location>
</feature>
<organism evidence="3 4">
    <name type="scientific">Zingiber officinale</name>
    <name type="common">Ginger</name>
    <name type="synonym">Amomum zingiber</name>
    <dbReference type="NCBI Taxonomy" id="94328"/>
    <lineage>
        <taxon>Eukaryota</taxon>
        <taxon>Viridiplantae</taxon>
        <taxon>Streptophyta</taxon>
        <taxon>Embryophyta</taxon>
        <taxon>Tracheophyta</taxon>
        <taxon>Spermatophyta</taxon>
        <taxon>Magnoliopsida</taxon>
        <taxon>Liliopsida</taxon>
        <taxon>Zingiberales</taxon>
        <taxon>Zingiberaceae</taxon>
        <taxon>Zingiber</taxon>
    </lineage>
</organism>
<name>A0A8J5L5W2_ZINOF</name>
<dbReference type="EMBL" id="JACMSC010000011">
    <property type="protein sequence ID" value="KAG6502271.1"/>
    <property type="molecule type" value="Genomic_DNA"/>
</dbReference>
<evidence type="ECO:0000256" key="2">
    <source>
        <dbReference type="SAM" id="SignalP"/>
    </source>
</evidence>
<reference evidence="3 4" key="1">
    <citation type="submission" date="2020-08" db="EMBL/GenBank/DDBJ databases">
        <title>Plant Genome Project.</title>
        <authorList>
            <person name="Zhang R.-G."/>
        </authorList>
    </citation>
    <scope>NUCLEOTIDE SEQUENCE [LARGE SCALE GENOMIC DNA]</scope>
    <source>
        <tissue evidence="3">Rhizome</tissue>
    </source>
</reference>
<keyword evidence="4" id="KW-1185">Reference proteome</keyword>
<keyword evidence="2" id="KW-0732">Signal</keyword>
<gene>
    <name evidence="3" type="ORF">ZIOFF_042160</name>
</gene>
<proteinExistence type="predicted"/>
<dbReference type="PANTHER" id="PTHR31903:SF6">
    <property type="entry name" value="F12F1.11-RELATED"/>
    <property type="match status" value="1"/>
</dbReference>
<evidence type="ECO:0000256" key="1">
    <source>
        <dbReference type="SAM" id="MobiDB-lite"/>
    </source>
</evidence>
<protein>
    <submittedName>
        <fullName evidence="3">Uncharacterized protein</fullName>
    </submittedName>
</protein>
<feature type="signal peptide" evidence="2">
    <location>
        <begin position="1"/>
        <end position="34"/>
    </location>
</feature>
<sequence>MASRRQGSTAARPSAVLVLALAIALSAEEQEVLAYLLSSGGEWPRQREHLPELGYRCFGCYKSFWARWDASPKRKGRHRVEGAGTRPRPPQPEAEDERSRLGGHLDGRGR</sequence>
<evidence type="ECO:0000313" key="3">
    <source>
        <dbReference type="EMBL" id="KAG6502271.1"/>
    </source>
</evidence>